<name>A0A3A2Z2S8_9EURO</name>
<evidence type="ECO:0000313" key="3">
    <source>
        <dbReference type="EMBL" id="RJE17358.1"/>
    </source>
</evidence>
<dbReference type="OrthoDB" id="4507899at2759"/>
<accession>A0A3A2Z2S8</accession>
<dbReference type="EMBL" id="MVGC01001103">
    <property type="protein sequence ID" value="RJE17358.1"/>
    <property type="molecule type" value="Genomic_DNA"/>
</dbReference>
<feature type="domain" description="DDE-1" evidence="2">
    <location>
        <begin position="1"/>
        <end position="65"/>
    </location>
</feature>
<dbReference type="InterPro" id="IPR004875">
    <property type="entry name" value="DDE_SF_endonuclease_dom"/>
</dbReference>
<comment type="caution">
    <text evidence="3">The sequence shown here is derived from an EMBL/GenBank/DDBJ whole genome shotgun (WGS) entry which is preliminary data.</text>
</comment>
<protein>
    <submittedName>
        <fullName evidence="3">Pogo transposable element</fullName>
    </submittedName>
</protein>
<sequence length="249" mass="27555">MPAHSSHLLQPLDVGCFAVLKRAYSRFVSDLARNAYNHIDKLDFLTDYPQARIEAFQPSIIQNSFAAAGLVPINPERVLSKLNISLRTPTPPSSPSSRSSQFTPKTPKTVIQLQKQASMLKDLLKRRSNSPPTPSKAMLDQIIKGCAVTMHNAALLAQENANLRVANERKRQKRNRSTRQMAHEGGLSVEEGVQLAQQLNQPVEGDGVVSYAQGDLPIQQDQPATRAPPRCSGCREIGHRINSCKNRYI</sequence>
<reference evidence="4" key="1">
    <citation type="submission" date="2017-02" db="EMBL/GenBank/DDBJ databases">
        <authorList>
            <person name="Tafer H."/>
            <person name="Lopandic K."/>
        </authorList>
    </citation>
    <scope>NUCLEOTIDE SEQUENCE [LARGE SCALE GENOMIC DNA]</scope>
    <source>
        <strain evidence="4">CBS 366.77</strain>
    </source>
</reference>
<dbReference type="Proteomes" id="UP000266188">
    <property type="component" value="Unassembled WGS sequence"/>
</dbReference>
<dbReference type="Pfam" id="PF03184">
    <property type="entry name" value="DDE_1"/>
    <property type="match status" value="1"/>
</dbReference>
<keyword evidence="4" id="KW-1185">Reference proteome</keyword>
<feature type="region of interest" description="Disordered" evidence="1">
    <location>
        <begin position="85"/>
        <end position="109"/>
    </location>
</feature>
<evidence type="ECO:0000259" key="2">
    <source>
        <dbReference type="Pfam" id="PF03184"/>
    </source>
</evidence>
<evidence type="ECO:0000313" key="4">
    <source>
        <dbReference type="Proteomes" id="UP000266188"/>
    </source>
</evidence>
<dbReference type="GO" id="GO:0003676">
    <property type="term" value="F:nucleic acid binding"/>
    <property type="evidence" value="ECO:0007669"/>
    <property type="project" value="InterPro"/>
</dbReference>
<evidence type="ECO:0000256" key="1">
    <source>
        <dbReference type="SAM" id="MobiDB-lite"/>
    </source>
</evidence>
<organism evidence="3 4">
    <name type="scientific">Aspergillus sclerotialis</name>
    <dbReference type="NCBI Taxonomy" id="2070753"/>
    <lineage>
        <taxon>Eukaryota</taxon>
        <taxon>Fungi</taxon>
        <taxon>Dikarya</taxon>
        <taxon>Ascomycota</taxon>
        <taxon>Pezizomycotina</taxon>
        <taxon>Eurotiomycetes</taxon>
        <taxon>Eurotiomycetidae</taxon>
        <taxon>Eurotiales</taxon>
        <taxon>Aspergillaceae</taxon>
        <taxon>Aspergillus</taxon>
        <taxon>Aspergillus subgen. Polypaecilum</taxon>
    </lineage>
</organism>
<gene>
    <name evidence="3" type="ORF">PHISCL_10305</name>
</gene>
<proteinExistence type="predicted"/>
<dbReference type="AlphaFoldDB" id="A0A3A2Z2S8"/>
<dbReference type="STRING" id="2070753.A0A3A2Z2S8"/>